<evidence type="ECO:0000256" key="2">
    <source>
        <dbReference type="ARBA" id="ARBA00022723"/>
    </source>
</evidence>
<dbReference type="InterPro" id="IPR036849">
    <property type="entry name" value="Enolase-like_C_sf"/>
</dbReference>
<evidence type="ECO:0000256" key="1">
    <source>
        <dbReference type="ARBA" id="ARBA00001946"/>
    </source>
</evidence>
<keyword evidence="2" id="KW-0479">Metal-binding</keyword>
<keyword evidence="3" id="KW-0460">Magnesium</keyword>
<evidence type="ECO:0000259" key="4">
    <source>
        <dbReference type="SMART" id="SM00922"/>
    </source>
</evidence>
<dbReference type="GO" id="GO:0016836">
    <property type="term" value="F:hydro-lyase activity"/>
    <property type="evidence" value="ECO:0007669"/>
    <property type="project" value="TreeGrafter"/>
</dbReference>
<dbReference type="SUPFAM" id="SSF51604">
    <property type="entry name" value="Enolase C-terminal domain-like"/>
    <property type="match status" value="1"/>
</dbReference>
<dbReference type="Gene3D" id="3.30.390.10">
    <property type="entry name" value="Enolase-like, N-terminal domain"/>
    <property type="match status" value="1"/>
</dbReference>
<dbReference type="Proteomes" id="UP000541185">
    <property type="component" value="Unassembled WGS sequence"/>
</dbReference>
<feature type="domain" description="Mandelate racemase/muconate lactonizing enzyme C-terminal" evidence="4">
    <location>
        <begin position="143"/>
        <end position="239"/>
    </location>
</feature>
<dbReference type="AlphaFoldDB" id="A0A848HCY7"/>
<dbReference type="InterPro" id="IPR029017">
    <property type="entry name" value="Enolase-like_N"/>
</dbReference>
<dbReference type="InterPro" id="IPR013341">
    <property type="entry name" value="Mandelate_racemase_N_dom"/>
</dbReference>
<dbReference type="Pfam" id="PF02746">
    <property type="entry name" value="MR_MLE_N"/>
    <property type="match status" value="1"/>
</dbReference>
<protein>
    <submittedName>
        <fullName evidence="5">Mandelate racemase</fullName>
    </submittedName>
</protein>
<dbReference type="SMART" id="SM00922">
    <property type="entry name" value="MR_MLE"/>
    <property type="match status" value="1"/>
</dbReference>
<dbReference type="InterPro" id="IPR013342">
    <property type="entry name" value="Mandelate_racemase_C"/>
</dbReference>
<evidence type="ECO:0000256" key="3">
    <source>
        <dbReference type="ARBA" id="ARBA00022842"/>
    </source>
</evidence>
<dbReference type="GO" id="GO:0016052">
    <property type="term" value="P:carbohydrate catabolic process"/>
    <property type="evidence" value="ECO:0007669"/>
    <property type="project" value="TreeGrafter"/>
</dbReference>
<dbReference type="SFLD" id="SFLDS00001">
    <property type="entry name" value="Enolase"/>
    <property type="match status" value="1"/>
</dbReference>
<accession>A0A848HCY7</accession>
<dbReference type="RefSeq" id="WP_169421523.1">
    <property type="nucleotide sequence ID" value="NZ_JABBFX010000003.1"/>
</dbReference>
<dbReference type="Pfam" id="PF13378">
    <property type="entry name" value="MR_MLE_C"/>
    <property type="match status" value="1"/>
</dbReference>
<dbReference type="SUPFAM" id="SSF54826">
    <property type="entry name" value="Enolase N-terminal domain-like"/>
    <property type="match status" value="1"/>
</dbReference>
<dbReference type="Gene3D" id="3.20.20.120">
    <property type="entry name" value="Enolase-like C-terminal domain"/>
    <property type="match status" value="1"/>
</dbReference>
<dbReference type="EMBL" id="JABBFX010000003">
    <property type="protein sequence ID" value="NML47241.1"/>
    <property type="molecule type" value="Genomic_DNA"/>
</dbReference>
<sequence length="369" mass="41382">MKITDVKLTAFRRPDAPADKEAMIKGQSIRALMTEVVAVQVFTDEGFTGEALSLGGGQGLAHYIASTIKPMLIGRDPEYLESIWQDMWTLNRLWFTPLFAIGTVDTALWDLYGKILNKPIYKILGAYQDKLPTYASSHTKATVGEFVDEALKYQERGFQGYKLHVLGEPRFDIECCTAVRKAVGDDYNLMIDVVSGYNQREALRVGRALEELDFYWYEEPLRDYDIHGYKMLADALDIPICGVEVNEGSIYTTPEYITQRAVDIVRSDISFKGGVMQVKKTAALAEAFGLNLEIHTNPNPLLDAANLQVALTLKNTDFFEQLVPEHVVQFGTKNCVHIDKQGFAHAPTGPGHGIEIDWEFVNRHKIAVL</sequence>
<gene>
    <name evidence="5" type="ORF">HHL11_26070</name>
</gene>
<evidence type="ECO:0000313" key="5">
    <source>
        <dbReference type="EMBL" id="NML47241.1"/>
    </source>
</evidence>
<dbReference type="PANTHER" id="PTHR13794">
    <property type="entry name" value="ENOLASE SUPERFAMILY, MANDELATE RACEMASE"/>
    <property type="match status" value="1"/>
</dbReference>
<evidence type="ECO:0000313" key="6">
    <source>
        <dbReference type="Proteomes" id="UP000541185"/>
    </source>
</evidence>
<name>A0A848HCY7_9BURK</name>
<dbReference type="InterPro" id="IPR046945">
    <property type="entry name" value="RHMD-like"/>
</dbReference>
<reference evidence="5 6" key="1">
    <citation type="submission" date="2020-04" db="EMBL/GenBank/DDBJ databases">
        <title>Ramlibacter sp. G-1-2-2 isolated from soil.</title>
        <authorList>
            <person name="Dahal R.H."/>
        </authorList>
    </citation>
    <scope>NUCLEOTIDE SEQUENCE [LARGE SCALE GENOMIC DNA]</scope>
    <source>
        <strain evidence="5 6">G-1-2-2</strain>
    </source>
</reference>
<comment type="caution">
    <text evidence="5">The sequence shown here is derived from an EMBL/GenBank/DDBJ whole genome shotgun (WGS) entry which is preliminary data.</text>
</comment>
<comment type="cofactor">
    <cofactor evidence="1">
        <name>Mg(2+)</name>
        <dbReference type="ChEBI" id="CHEBI:18420"/>
    </cofactor>
</comment>
<proteinExistence type="predicted"/>
<dbReference type="GO" id="GO:0000287">
    <property type="term" value="F:magnesium ion binding"/>
    <property type="evidence" value="ECO:0007669"/>
    <property type="project" value="TreeGrafter"/>
</dbReference>
<dbReference type="PANTHER" id="PTHR13794:SF58">
    <property type="entry name" value="MITOCHONDRIAL ENOLASE SUPERFAMILY MEMBER 1"/>
    <property type="match status" value="1"/>
</dbReference>
<keyword evidence="6" id="KW-1185">Reference proteome</keyword>
<dbReference type="SFLD" id="SFLDG00179">
    <property type="entry name" value="mandelate_racemase"/>
    <property type="match status" value="1"/>
</dbReference>
<organism evidence="5 6">
    <name type="scientific">Ramlibacter agri</name>
    <dbReference type="NCBI Taxonomy" id="2728837"/>
    <lineage>
        <taxon>Bacteria</taxon>
        <taxon>Pseudomonadati</taxon>
        <taxon>Pseudomonadota</taxon>
        <taxon>Betaproteobacteria</taxon>
        <taxon>Burkholderiales</taxon>
        <taxon>Comamonadaceae</taxon>
        <taxon>Ramlibacter</taxon>
    </lineage>
</organism>
<dbReference type="InterPro" id="IPR029065">
    <property type="entry name" value="Enolase_C-like"/>
</dbReference>